<dbReference type="PANTHER" id="PTHR42804:SF1">
    <property type="entry name" value="ALDEHYDE DEHYDROGENASE-RELATED"/>
    <property type="match status" value="1"/>
</dbReference>
<dbReference type="KEGG" id="bte:BTH_I2271"/>
<dbReference type="HOGENOM" id="CLU_005391_0_0_4"/>
<evidence type="ECO:0000256" key="1">
    <source>
        <dbReference type="ARBA" id="ARBA00009986"/>
    </source>
</evidence>
<dbReference type="SUPFAM" id="SSF53720">
    <property type="entry name" value="ALDH-like"/>
    <property type="match status" value="1"/>
</dbReference>
<organism evidence="6 7">
    <name type="scientific">Burkholderia thailandensis (strain ATCC 700388 / DSM 13276 / CCUG 48851 / CIP 106301 / E264)</name>
    <dbReference type="NCBI Taxonomy" id="271848"/>
    <lineage>
        <taxon>Bacteria</taxon>
        <taxon>Pseudomonadati</taxon>
        <taxon>Pseudomonadota</taxon>
        <taxon>Betaproteobacteria</taxon>
        <taxon>Burkholderiales</taxon>
        <taxon>Burkholderiaceae</taxon>
        <taxon>Burkholderia</taxon>
        <taxon>pseudomallei group</taxon>
    </lineage>
</organism>
<dbReference type="InterPro" id="IPR029510">
    <property type="entry name" value="Ald_DH_CS_GLU"/>
</dbReference>
<evidence type="ECO:0000256" key="4">
    <source>
        <dbReference type="RuleBase" id="RU003345"/>
    </source>
</evidence>
<evidence type="ECO:0000256" key="2">
    <source>
        <dbReference type="ARBA" id="ARBA00023002"/>
    </source>
</evidence>
<dbReference type="CDD" id="cd07138">
    <property type="entry name" value="ALDH_CddD_SSP0762"/>
    <property type="match status" value="1"/>
</dbReference>
<dbReference type="GO" id="GO:0016620">
    <property type="term" value="F:oxidoreductase activity, acting on the aldehyde or oxo group of donors, NAD or NADP as acceptor"/>
    <property type="evidence" value="ECO:0007669"/>
    <property type="project" value="InterPro"/>
</dbReference>
<dbReference type="Gene3D" id="3.40.605.10">
    <property type="entry name" value="Aldehyde Dehydrogenase, Chain A, domain 1"/>
    <property type="match status" value="1"/>
</dbReference>
<evidence type="ECO:0000313" key="7">
    <source>
        <dbReference type="Proteomes" id="UP000001930"/>
    </source>
</evidence>
<keyword evidence="7" id="KW-1185">Reference proteome</keyword>
<accession>Q2SWA7</accession>
<dbReference type="Pfam" id="PF00171">
    <property type="entry name" value="Aldedh"/>
    <property type="match status" value="1"/>
</dbReference>
<sequence length="497" mass="52694">MRRCRRVECCAFHGDRNTTMKTCEQFYIGGAWHPSTGKGTIDVIDSGTEAVIGRIPEGTAEDAKAAVAAARAAFDGWAATPPAERARYLRKITDNLKARSEDLAQSITGEVGMPIKLSRAIQVGGPIYNWGAYAKLAETFAFEEPVGNSLVVREPVGVVAAITPWNYPLNQITLKVAAALAAGCTVALKPSEIAPLNAFILAEAIHDAELPAGVFNLVCGYGPVVGEALASDPEVDMVSFTGSTRAGKRVAELAAAGVKRVALELGGKSASVILDDADFAAAVKGTVSACYLNAGQTCSAHTRMLVPESRYEEARELAKAAAESYVAGDPRDDATRLGALASSAQQKRVQDYIRRGIDEGAELVTGGLGMPEGIARGFFVKPTVFGRVKPDATIAQEEIFGPVLSIITYRDEADAVRIANDSPYGLGGAVWSGSDERAMRIARRIRTGQVDINGGAWNMAAPFGGFKQSGIGRENGVYGLEEYLEYKSMQLRPKKGA</sequence>
<dbReference type="FunFam" id="3.40.605.10:FF:000026">
    <property type="entry name" value="Aldehyde dehydrogenase, putative"/>
    <property type="match status" value="1"/>
</dbReference>
<dbReference type="InterPro" id="IPR016163">
    <property type="entry name" value="Ald_DH_C"/>
</dbReference>
<dbReference type="InterPro" id="IPR016161">
    <property type="entry name" value="Ald_DH/histidinol_DH"/>
</dbReference>
<dbReference type="Gene3D" id="3.40.309.10">
    <property type="entry name" value="Aldehyde Dehydrogenase, Chain A, domain 2"/>
    <property type="match status" value="1"/>
</dbReference>
<dbReference type="PROSITE" id="PS00687">
    <property type="entry name" value="ALDEHYDE_DEHYDR_GLU"/>
    <property type="match status" value="1"/>
</dbReference>
<evidence type="ECO:0000259" key="5">
    <source>
        <dbReference type="Pfam" id="PF00171"/>
    </source>
</evidence>
<gene>
    <name evidence="6" type="ordered locus">BTH_I2271</name>
</gene>
<dbReference type="PANTHER" id="PTHR42804">
    <property type="entry name" value="ALDEHYDE DEHYDROGENASE"/>
    <property type="match status" value="1"/>
</dbReference>
<name>Q2SWA7_BURTA</name>
<evidence type="ECO:0000256" key="3">
    <source>
        <dbReference type="PROSITE-ProRule" id="PRU10007"/>
    </source>
</evidence>
<protein>
    <submittedName>
        <fullName evidence="6">Aldehyde dehydrogenase</fullName>
    </submittedName>
</protein>
<feature type="domain" description="Aldehyde dehydrogenase" evidence="5">
    <location>
        <begin position="32"/>
        <end position="488"/>
    </location>
</feature>
<keyword evidence="2 4" id="KW-0560">Oxidoreductase</keyword>
<dbReference type="InterPro" id="IPR015590">
    <property type="entry name" value="Aldehyde_DH_dom"/>
</dbReference>
<dbReference type="FunFam" id="3.40.605.10:FF:000007">
    <property type="entry name" value="NAD/NADP-dependent betaine aldehyde dehydrogenase"/>
    <property type="match status" value="1"/>
</dbReference>
<evidence type="ECO:0000313" key="6">
    <source>
        <dbReference type="EMBL" id="ABC36740.1"/>
    </source>
</evidence>
<proteinExistence type="inferred from homology"/>
<dbReference type="FunFam" id="3.40.309.10:FF:000012">
    <property type="entry name" value="Betaine aldehyde dehydrogenase"/>
    <property type="match status" value="1"/>
</dbReference>
<dbReference type="AlphaFoldDB" id="Q2SWA7"/>
<feature type="active site" evidence="3">
    <location>
        <position position="264"/>
    </location>
</feature>
<dbReference type="EMBL" id="CP000086">
    <property type="protein sequence ID" value="ABC36740.1"/>
    <property type="molecule type" value="Genomic_DNA"/>
</dbReference>
<dbReference type="Proteomes" id="UP000001930">
    <property type="component" value="Chromosome I"/>
</dbReference>
<dbReference type="InterPro" id="IPR016162">
    <property type="entry name" value="Ald_DH_N"/>
</dbReference>
<comment type="similarity">
    <text evidence="1 4">Belongs to the aldehyde dehydrogenase family.</text>
</comment>
<reference evidence="6 7" key="1">
    <citation type="journal article" date="2005" name="BMC Genomics">
        <title>Bacterial genome adaptation to niches: divergence of the potential virulence genes in three Burkholderia species of different survival strategies.</title>
        <authorList>
            <person name="Kim H.S."/>
            <person name="Schell M.A."/>
            <person name="Yu Y."/>
            <person name="Ulrich R.L."/>
            <person name="Sarria S.H."/>
            <person name="Nierman W.C."/>
            <person name="DeShazer D."/>
        </authorList>
    </citation>
    <scope>NUCLEOTIDE SEQUENCE [LARGE SCALE GENOMIC DNA]</scope>
    <source>
        <strain evidence="7">ATCC 700388 / DSM 13276 / CCUG 48851 / CIP 106301 / E264</strain>
    </source>
</reference>